<dbReference type="OrthoDB" id="1078367at2759"/>
<dbReference type="WBParaSite" id="DME_0000297401-mRNA-1">
    <property type="protein sequence ID" value="DME_0000297401-mRNA-1"/>
    <property type="gene ID" value="DME_0000297401"/>
</dbReference>
<gene>
    <name evidence="3" type="ORF">DME_LOCUS7133</name>
</gene>
<dbReference type="EMBL" id="UYYG01001159">
    <property type="protein sequence ID" value="VDN57160.1"/>
    <property type="molecule type" value="Genomic_DNA"/>
</dbReference>
<dbReference type="STRING" id="318479.A0A0N4U7K8"/>
<dbReference type="GO" id="GO:0003697">
    <property type="term" value="F:single-stranded DNA binding"/>
    <property type="evidence" value="ECO:0007669"/>
    <property type="project" value="InterPro"/>
</dbReference>
<dbReference type="InterPro" id="IPR000424">
    <property type="entry name" value="Primosome_PriB/ssb"/>
</dbReference>
<dbReference type="AlphaFoldDB" id="A0A0N4U7K8"/>
<sequence>MNSVRFGLSAVTRSSMQLFGRAFISSSSCAAQKLDKFDSDAPQSKDFPSSRKSAMSFNQIQLIGGCMDKPKLRISNKGTEFATFYVITNHNRKMRDGSWFEESMKHTVQAYGNLSKIAMSYIEKAIQLDAMLEAHIGIPCLNMSFDSPVNLRIIWENTDGTRVYIMGRLRPYRLQLEDGGIITLSTVAVDKMQIISHKSTLSNRDLEHDIDDDFGEDEQVNVDADLDAAVDKKSAKDYMENIDKASKKSSA</sequence>
<dbReference type="SUPFAM" id="SSF50249">
    <property type="entry name" value="Nucleic acid-binding proteins"/>
    <property type="match status" value="1"/>
</dbReference>
<keyword evidence="5" id="KW-1185">Reference proteome</keyword>
<dbReference type="Pfam" id="PF00436">
    <property type="entry name" value="SSB"/>
    <property type="match status" value="1"/>
</dbReference>
<organism evidence="4 6">
    <name type="scientific">Dracunculus medinensis</name>
    <name type="common">Guinea worm</name>
    <dbReference type="NCBI Taxonomy" id="318479"/>
    <lineage>
        <taxon>Eukaryota</taxon>
        <taxon>Metazoa</taxon>
        <taxon>Ecdysozoa</taxon>
        <taxon>Nematoda</taxon>
        <taxon>Chromadorea</taxon>
        <taxon>Rhabditida</taxon>
        <taxon>Spirurina</taxon>
        <taxon>Dracunculoidea</taxon>
        <taxon>Dracunculidae</taxon>
        <taxon>Dracunculus</taxon>
    </lineage>
</organism>
<dbReference type="PROSITE" id="PS50935">
    <property type="entry name" value="SSB"/>
    <property type="match status" value="1"/>
</dbReference>
<dbReference type="InterPro" id="IPR012340">
    <property type="entry name" value="NA-bd_OB-fold"/>
</dbReference>
<dbReference type="Proteomes" id="UP000038040">
    <property type="component" value="Unplaced"/>
</dbReference>
<evidence type="ECO:0000313" key="5">
    <source>
        <dbReference type="Proteomes" id="UP000274756"/>
    </source>
</evidence>
<keyword evidence="1 2" id="KW-0238">DNA-binding</keyword>
<evidence type="ECO:0000313" key="3">
    <source>
        <dbReference type="EMBL" id="VDN57160.1"/>
    </source>
</evidence>
<protein>
    <submittedName>
        <fullName evidence="6">DUF2470 domain-containing protein</fullName>
    </submittedName>
</protein>
<reference evidence="3 5" key="2">
    <citation type="submission" date="2018-11" db="EMBL/GenBank/DDBJ databases">
        <authorList>
            <consortium name="Pathogen Informatics"/>
        </authorList>
    </citation>
    <scope>NUCLEOTIDE SEQUENCE [LARGE SCALE GENOMIC DNA]</scope>
</reference>
<dbReference type="Proteomes" id="UP000274756">
    <property type="component" value="Unassembled WGS sequence"/>
</dbReference>
<accession>A0A0N4U7K8</accession>
<evidence type="ECO:0000256" key="2">
    <source>
        <dbReference type="PROSITE-ProRule" id="PRU00252"/>
    </source>
</evidence>
<evidence type="ECO:0000313" key="4">
    <source>
        <dbReference type="Proteomes" id="UP000038040"/>
    </source>
</evidence>
<evidence type="ECO:0000256" key="1">
    <source>
        <dbReference type="ARBA" id="ARBA00023125"/>
    </source>
</evidence>
<dbReference type="Gene3D" id="2.40.50.140">
    <property type="entry name" value="Nucleic acid-binding proteins"/>
    <property type="match status" value="1"/>
</dbReference>
<reference evidence="6" key="1">
    <citation type="submission" date="2017-02" db="UniProtKB">
        <authorList>
            <consortium name="WormBaseParasite"/>
        </authorList>
    </citation>
    <scope>IDENTIFICATION</scope>
</reference>
<proteinExistence type="predicted"/>
<evidence type="ECO:0000313" key="6">
    <source>
        <dbReference type="WBParaSite" id="DME_0000297401-mRNA-1"/>
    </source>
</evidence>
<name>A0A0N4U7K8_DRAME</name>